<evidence type="ECO:0000256" key="4">
    <source>
        <dbReference type="ARBA" id="ARBA00022989"/>
    </source>
</evidence>
<dbReference type="PRINTS" id="PR00813">
    <property type="entry name" value="BCTERIALGSPG"/>
</dbReference>
<dbReference type="GO" id="GO:0015628">
    <property type="term" value="P:protein secretion by the type II secretion system"/>
    <property type="evidence" value="ECO:0007669"/>
    <property type="project" value="InterPro"/>
</dbReference>
<accession>A0A1G1KYN7</accession>
<protein>
    <recommendedName>
        <fullName evidence="9">Type II secretion system protein GspG C-terminal domain-containing protein</fullName>
    </recommendedName>
</protein>
<keyword evidence="4 6" id="KW-1133">Transmembrane helix</keyword>
<reference evidence="7 8" key="1">
    <citation type="journal article" date="2016" name="Nat. Commun.">
        <title>Thousands of microbial genomes shed light on interconnected biogeochemical processes in an aquifer system.</title>
        <authorList>
            <person name="Anantharaman K."/>
            <person name="Brown C.T."/>
            <person name="Hug L.A."/>
            <person name="Sharon I."/>
            <person name="Castelle C.J."/>
            <person name="Probst A.J."/>
            <person name="Thomas B.C."/>
            <person name="Singh A."/>
            <person name="Wilkins M.J."/>
            <person name="Karaoz U."/>
            <person name="Brodie E.L."/>
            <person name="Williams K.H."/>
            <person name="Hubbard S.S."/>
            <person name="Banfield J.F."/>
        </authorList>
    </citation>
    <scope>NUCLEOTIDE SEQUENCE [LARGE SCALE GENOMIC DNA]</scope>
</reference>
<dbReference type="InterPro" id="IPR000983">
    <property type="entry name" value="Bac_GSPG_pilin"/>
</dbReference>
<comment type="caution">
    <text evidence="7">The sequence shown here is derived from an EMBL/GenBank/DDBJ whole genome shotgun (WGS) entry which is preliminary data.</text>
</comment>
<keyword evidence="3 6" id="KW-0812">Transmembrane</keyword>
<keyword evidence="5 6" id="KW-0472">Membrane</keyword>
<evidence type="ECO:0000256" key="3">
    <source>
        <dbReference type="ARBA" id="ARBA00022692"/>
    </source>
</evidence>
<dbReference type="AlphaFoldDB" id="A0A1G1KYN7"/>
<sequence>MGKKIRVMSFPHVNDVIPAQAGIHGSPLPEGKHGRPLQFQGRACGDDRVIHKRHSVMINRHGFTLVELMIVLVIISIIAAITTVGALAMKINANEGLTKSTLKSITSACESYSSANGAYPDSFVTLGADYINPALYTSGQKNGYKFTFVAGTAGNAGYTYTVTAVPLSRNAGTNSYCINQTNLILSYAPVGTTVRIITGNGATCPAGGTSIS</sequence>
<organism evidence="7 8">
    <name type="scientific">Candidatus Danuiimicrobium aquiferis</name>
    <dbReference type="NCBI Taxonomy" id="1801832"/>
    <lineage>
        <taxon>Bacteria</taxon>
        <taxon>Pseudomonadati</taxon>
        <taxon>Candidatus Omnitrophota</taxon>
        <taxon>Candidatus Danuiimicrobium</taxon>
    </lineage>
</organism>
<evidence type="ECO:0008006" key="9">
    <source>
        <dbReference type="Google" id="ProtNLM"/>
    </source>
</evidence>
<gene>
    <name evidence="7" type="ORF">A3G33_07270</name>
</gene>
<evidence type="ECO:0000256" key="1">
    <source>
        <dbReference type="ARBA" id="ARBA00004167"/>
    </source>
</evidence>
<dbReference type="SUPFAM" id="SSF54523">
    <property type="entry name" value="Pili subunits"/>
    <property type="match status" value="1"/>
</dbReference>
<dbReference type="Proteomes" id="UP000178187">
    <property type="component" value="Unassembled WGS sequence"/>
</dbReference>
<evidence type="ECO:0000256" key="6">
    <source>
        <dbReference type="SAM" id="Phobius"/>
    </source>
</evidence>
<dbReference type="GO" id="GO:0016020">
    <property type="term" value="C:membrane"/>
    <property type="evidence" value="ECO:0007669"/>
    <property type="project" value="UniProtKB-SubCell"/>
</dbReference>
<dbReference type="InterPro" id="IPR012902">
    <property type="entry name" value="N_methyl_site"/>
</dbReference>
<name>A0A1G1KYN7_9BACT</name>
<dbReference type="PANTHER" id="PTHR30093">
    <property type="entry name" value="GENERAL SECRETION PATHWAY PROTEIN G"/>
    <property type="match status" value="1"/>
</dbReference>
<dbReference type="PANTHER" id="PTHR30093:SF44">
    <property type="entry name" value="TYPE II SECRETION SYSTEM CORE PROTEIN G"/>
    <property type="match status" value="1"/>
</dbReference>
<keyword evidence="2" id="KW-0488">Methylation</keyword>
<evidence type="ECO:0000313" key="7">
    <source>
        <dbReference type="EMBL" id="OGW98026.1"/>
    </source>
</evidence>
<dbReference type="PROSITE" id="PS00409">
    <property type="entry name" value="PROKAR_NTER_METHYL"/>
    <property type="match status" value="1"/>
</dbReference>
<dbReference type="EMBL" id="MHFR01000037">
    <property type="protein sequence ID" value="OGW98026.1"/>
    <property type="molecule type" value="Genomic_DNA"/>
</dbReference>
<evidence type="ECO:0000256" key="5">
    <source>
        <dbReference type="ARBA" id="ARBA00023136"/>
    </source>
</evidence>
<dbReference type="Pfam" id="PF07963">
    <property type="entry name" value="N_methyl"/>
    <property type="match status" value="1"/>
</dbReference>
<dbReference type="GO" id="GO:0015627">
    <property type="term" value="C:type II protein secretion system complex"/>
    <property type="evidence" value="ECO:0007669"/>
    <property type="project" value="InterPro"/>
</dbReference>
<dbReference type="NCBIfam" id="TIGR02532">
    <property type="entry name" value="IV_pilin_GFxxxE"/>
    <property type="match status" value="1"/>
</dbReference>
<evidence type="ECO:0000313" key="8">
    <source>
        <dbReference type="Proteomes" id="UP000178187"/>
    </source>
</evidence>
<feature type="transmembrane region" description="Helical" evidence="6">
    <location>
        <begin position="62"/>
        <end position="89"/>
    </location>
</feature>
<dbReference type="InterPro" id="IPR045584">
    <property type="entry name" value="Pilin-like"/>
</dbReference>
<evidence type="ECO:0000256" key="2">
    <source>
        <dbReference type="ARBA" id="ARBA00022481"/>
    </source>
</evidence>
<comment type="subcellular location">
    <subcellularLocation>
        <location evidence="1">Membrane</location>
        <topology evidence="1">Single-pass membrane protein</topology>
    </subcellularLocation>
</comment>
<dbReference type="Gene3D" id="3.30.700.10">
    <property type="entry name" value="Glycoprotein, Type 4 Pilin"/>
    <property type="match status" value="1"/>
</dbReference>
<proteinExistence type="predicted"/>